<gene>
    <name evidence="8" type="ORF">HMPREF0291_10799</name>
</gene>
<dbReference type="eggNOG" id="COG4129">
    <property type="taxonomic scope" value="Bacteria"/>
</dbReference>
<evidence type="ECO:0000256" key="5">
    <source>
        <dbReference type="SAM" id="MobiDB-lite"/>
    </source>
</evidence>
<comment type="caution">
    <text evidence="8">The sequence shown here is derived from an EMBL/GenBank/DDBJ whole genome shotgun (WGS) entry which is preliminary data.</text>
</comment>
<evidence type="ECO:0000256" key="4">
    <source>
        <dbReference type="ARBA" id="ARBA00023136"/>
    </source>
</evidence>
<accession>D7W9S4</accession>
<feature type="transmembrane region" description="Helical" evidence="6">
    <location>
        <begin position="28"/>
        <end position="45"/>
    </location>
</feature>
<dbReference type="Pfam" id="PF13515">
    <property type="entry name" value="FUSC_2"/>
    <property type="match status" value="1"/>
</dbReference>
<keyword evidence="9" id="KW-1185">Reference proteome</keyword>
<protein>
    <recommendedName>
        <fullName evidence="7">Integral membrane bound transporter domain-containing protein</fullName>
    </recommendedName>
</protein>
<dbReference type="HOGENOM" id="CLU_046662_0_0_11"/>
<feature type="transmembrane region" description="Helical" evidence="6">
    <location>
        <begin position="152"/>
        <end position="175"/>
    </location>
</feature>
<evidence type="ECO:0000256" key="3">
    <source>
        <dbReference type="ARBA" id="ARBA00022989"/>
    </source>
</evidence>
<sequence>MEKMSTRERIVAVENSIGARFRRVRQRLLAAIQVGIAAGLAYFIAHEWVGHPQPFFAPISVVIIVGISGGERINRAFDMALGCILGVLVGDFLFAPLGTGGWQIALAVGVSLLFAGFFSKSVLVANQVAIGSILIATIMPPDADVTGIDRTIDAFIGSAVGLAVIALLPSAPLATARHEISNVLRVLSSVLNDVSHALLTQDPTQVAEALSAIRGTQNDIEAITAATKSGRESARLSPFLWRSRRYVDALEKMVTPTDNAIRTTRVLARRALVLAEDNDPVSPKQIWILDQLSAITLDLAAILDVNAKISQAQGVPALTNRLRDLAAEAGLDVLDPSAQPPGGAPESVFSRSDSSTHAPAASSPGDSGNSSQSRPALSAAVVLAQSRSLIVDMLQICGWSRESAIAVLAPTSETPAYEPDLRESRRPGAENAGDPEGAEDSEDKD</sequence>
<dbReference type="STRING" id="585529.HMPREF0291_10799"/>
<keyword evidence="4 6" id="KW-0472">Membrane</keyword>
<feature type="domain" description="Integral membrane bound transporter" evidence="7">
    <location>
        <begin position="40"/>
        <end position="164"/>
    </location>
</feature>
<dbReference type="InterPro" id="IPR049453">
    <property type="entry name" value="Memb_transporter_dom"/>
</dbReference>
<keyword evidence="2 6" id="KW-0812">Transmembrane</keyword>
<feature type="compositionally biased region" description="Acidic residues" evidence="5">
    <location>
        <begin position="436"/>
        <end position="445"/>
    </location>
</feature>
<reference evidence="8" key="1">
    <citation type="submission" date="2010-06" db="EMBL/GenBank/DDBJ databases">
        <authorList>
            <person name="Muzny D."/>
            <person name="Qin X."/>
            <person name="Buhay C."/>
            <person name="Dugan-Rocha S."/>
            <person name="Ding Y."/>
            <person name="Chen G."/>
            <person name="Hawes A."/>
            <person name="Holder M."/>
            <person name="Jhangiani S."/>
            <person name="Johnson A."/>
            <person name="Khan Z."/>
            <person name="Li Z."/>
            <person name="Liu W."/>
            <person name="Liu X."/>
            <person name="Perez L."/>
            <person name="Shen H."/>
            <person name="Wang Q."/>
            <person name="Watt J."/>
            <person name="Xi L."/>
            <person name="Xin Y."/>
            <person name="Zhou J."/>
            <person name="Deng J."/>
            <person name="Jiang H."/>
            <person name="Liu Y."/>
            <person name="Qu J."/>
            <person name="Song X.-Z."/>
            <person name="Zhang L."/>
            <person name="Villasana D."/>
            <person name="Johnson A."/>
            <person name="Liu J."/>
            <person name="Liyanage D."/>
            <person name="Lorensuhewa L."/>
            <person name="Robinson T."/>
            <person name="Song A."/>
            <person name="Song B.-B."/>
            <person name="Dinh H."/>
            <person name="Thornton R."/>
            <person name="Coyle M."/>
            <person name="Francisco L."/>
            <person name="Jackson L."/>
            <person name="Javaid M."/>
            <person name="Korchina V."/>
            <person name="Kovar C."/>
            <person name="Mata R."/>
            <person name="Mathew T."/>
            <person name="Ngo R."/>
            <person name="Nguyen L."/>
            <person name="Nguyen N."/>
            <person name="Okwuonu G."/>
            <person name="Ongeri F."/>
            <person name="Pham C."/>
            <person name="Simmons D."/>
            <person name="Wilczek-Boney K."/>
            <person name="Hale W."/>
            <person name="Jakkamsetti A."/>
            <person name="Pham P."/>
            <person name="Ruth R."/>
            <person name="San Lucas F."/>
            <person name="Warren J."/>
            <person name="Zhang J."/>
            <person name="Zhao Z."/>
            <person name="Zhou C."/>
            <person name="Zhu D."/>
            <person name="Lee S."/>
            <person name="Bess C."/>
            <person name="Blankenburg K."/>
            <person name="Forbes L."/>
            <person name="Fu Q."/>
            <person name="Gubbala S."/>
            <person name="Hirani K."/>
            <person name="Jayaseelan J.C."/>
            <person name="Lara F."/>
            <person name="Munidasa M."/>
            <person name="Palculict T."/>
            <person name="Patil S."/>
            <person name="Pu L.-L."/>
            <person name="Saada N."/>
            <person name="Tang L."/>
            <person name="Weissenberger G."/>
            <person name="Zhu Y."/>
            <person name="Hemphill L."/>
            <person name="Shang Y."/>
            <person name="Youmans B."/>
            <person name="Ayvaz T."/>
            <person name="Ross M."/>
            <person name="Santibanez J."/>
            <person name="Aqrawi P."/>
            <person name="Gross S."/>
            <person name="Joshi V."/>
            <person name="Fowler G."/>
            <person name="Nazareth L."/>
            <person name="Reid J."/>
            <person name="Worley K."/>
            <person name="Petrosino J."/>
            <person name="Highlander S."/>
            <person name="Gibbs R."/>
        </authorList>
    </citation>
    <scope>NUCLEOTIDE SEQUENCE [LARGE SCALE GENOMIC DNA]</scope>
    <source>
        <strain evidence="8">ATCC 33030</strain>
    </source>
</reference>
<evidence type="ECO:0000259" key="7">
    <source>
        <dbReference type="Pfam" id="PF13515"/>
    </source>
</evidence>
<feature type="transmembrane region" description="Helical" evidence="6">
    <location>
        <begin position="76"/>
        <end position="95"/>
    </location>
</feature>
<feature type="transmembrane region" description="Helical" evidence="6">
    <location>
        <begin position="51"/>
        <end position="69"/>
    </location>
</feature>
<evidence type="ECO:0000313" key="8">
    <source>
        <dbReference type="EMBL" id="EFK55541.1"/>
    </source>
</evidence>
<organism evidence="8 9">
    <name type="scientific">Corynebacterium genitalium ATCC 33030</name>
    <dbReference type="NCBI Taxonomy" id="585529"/>
    <lineage>
        <taxon>Bacteria</taxon>
        <taxon>Bacillati</taxon>
        <taxon>Actinomycetota</taxon>
        <taxon>Actinomycetes</taxon>
        <taxon>Mycobacteriales</taxon>
        <taxon>Corynebacteriaceae</taxon>
        <taxon>Corynebacterium</taxon>
    </lineage>
</organism>
<keyword evidence="3 6" id="KW-1133">Transmembrane helix</keyword>
<feature type="compositionally biased region" description="Low complexity" evidence="5">
    <location>
        <begin position="358"/>
        <end position="373"/>
    </location>
</feature>
<feature type="compositionally biased region" description="Basic and acidic residues" evidence="5">
    <location>
        <begin position="419"/>
        <end position="428"/>
    </location>
</feature>
<dbReference type="Proteomes" id="UP000004208">
    <property type="component" value="Unassembled WGS sequence"/>
</dbReference>
<evidence type="ECO:0000256" key="6">
    <source>
        <dbReference type="SAM" id="Phobius"/>
    </source>
</evidence>
<feature type="region of interest" description="Disordered" evidence="5">
    <location>
        <begin position="333"/>
        <end position="373"/>
    </location>
</feature>
<feature type="transmembrane region" description="Helical" evidence="6">
    <location>
        <begin position="123"/>
        <end position="140"/>
    </location>
</feature>
<feature type="region of interest" description="Disordered" evidence="5">
    <location>
        <begin position="409"/>
        <end position="445"/>
    </location>
</feature>
<name>D7W9S4_9CORY</name>
<dbReference type="AlphaFoldDB" id="D7W9S4"/>
<comment type="subcellular location">
    <subcellularLocation>
        <location evidence="1">Membrane</location>
        <topology evidence="1">Multi-pass membrane protein</topology>
    </subcellularLocation>
</comment>
<dbReference type="GO" id="GO:0016020">
    <property type="term" value="C:membrane"/>
    <property type="evidence" value="ECO:0007669"/>
    <property type="project" value="UniProtKB-SubCell"/>
</dbReference>
<evidence type="ECO:0000256" key="2">
    <source>
        <dbReference type="ARBA" id="ARBA00022692"/>
    </source>
</evidence>
<dbReference type="OrthoDB" id="5198202at2"/>
<evidence type="ECO:0000256" key="1">
    <source>
        <dbReference type="ARBA" id="ARBA00004141"/>
    </source>
</evidence>
<evidence type="ECO:0000313" key="9">
    <source>
        <dbReference type="Proteomes" id="UP000004208"/>
    </source>
</evidence>
<dbReference type="EMBL" id="ACLJ02000001">
    <property type="protein sequence ID" value="EFK55541.1"/>
    <property type="molecule type" value="Genomic_DNA"/>
</dbReference>
<dbReference type="RefSeq" id="WP_005288320.1">
    <property type="nucleotide sequence ID" value="NZ_CM000961.1"/>
</dbReference>
<proteinExistence type="predicted"/>